<gene>
    <name evidence="2" type="primary">putative Tectonic</name>
    <name evidence="2" type="ORF">CLUMA_CG004921</name>
</gene>
<keyword evidence="3" id="KW-1185">Reference proteome</keyword>
<dbReference type="Proteomes" id="UP000183832">
    <property type="component" value="Unassembled WGS sequence"/>
</dbReference>
<protein>
    <submittedName>
        <fullName evidence="2">CLUMA_CG004921, isoform A</fullName>
    </submittedName>
</protein>
<sequence>MSTASTLIETTVTPTLSPTIETTTMPTISKTNQTIHLKPTINSCRCDLTLNCDKYCCCDQECSDEILMSFDCEINIEDYYHGEGLERCETSDSLLCVVKDNYSPNYYIKQPPIKYPKYSWHMSPSKNEINDENDQTYYAYGDVLLAYDAKTMQIETFKIPMSLVGDSCSNLEPIRFLIEKKTQCLRSLSDMCAYNKYLLKRLMNFNVFHRPWKANEVKSTTELFKFSIMSCTETFNNCTSLTFNDDDDDEEENFELISSVGFDIQILFDTNGTNISSMTAMLLTHDEMVCGGMEEMTSTKFIQKFEVKFLRNKNQTRDKTYNEGKIGYSTNDLIIATMLRPLNISSPDGESILEYFHNETSEDKDFHLKIPESVDGKCVLNDQINDKLHFNENSLTNCRIEMTYYEKYNKTLCQQVQEQALHHLFDHMNLTANYSENHKYFASRFRLPRLDIDSWTEIDIQNLPNLNPELKEEENSVSCESIATSIKYSFYSSRKRTGGKRKYENVLDNLEIKFGTTCLKFDLKSENVTSEMTLLTKDKAINFNIQIQMNFFQNDDKMMSNNARYFSGCQLILDFF</sequence>
<dbReference type="EMBL" id="CVRI01000020">
    <property type="protein sequence ID" value="CRK91239.1"/>
    <property type="molecule type" value="Genomic_DNA"/>
</dbReference>
<dbReference type="PANTHER" id="PTHR14611">
    <property type="entry name" value="TECTONIC FAMILY MEMBER"/>
    <property type="match status" value="1"/>
</dbReference>
<reference evidence="2 3" key="1">
    <citation type="submission" date="2015-04" db="EMBL/GenBank/DDBJ databases">
        <authorList>
            <person name="Syromyatnikov M.Y."/>
            <person name="Popov V.N."/>
        </authorList>
    </citation>
    <scope>NUCLEOTIDE SEQUENCE [LARGE SCALE GENOMIC DNA]</scope>
</reference>
<name>A0A1J1HT56_9DIPT</name>
<dbReference type="GO" id="GO:0060271">
    <property type="term" value="P:cilium assembly"/>
    <property type="evidence" value="ECO:0007669"/>
    <property type="project" value="TreeGrafter"/>
</dbReference>
<dbReference type="Pfam" id="PF07773">
    <property type="entry name" value="TCTN_DUF1619"/>
    <property type="match status" value="1"/>
</dbReference>
<feature type="domain" description="Tectonic-1-3" evidence="1">
    <location>
        <begin position="137"/>
        <end position="310"/>
    </location>
</feature>
<dbReference type="GO" id="GO:0035869">
    <property type="term" value="C:ciliary transition zone"/>
    <property type="evidence" value="ECO:0007669"/>
    <property type="project" value="TreeGrafter"/>
</dbReference>
<evidence type="ECO:0000313" key="2">
    <source>
        <dbReference type="EMBL" id="CRK91239.1"/>
    </source>
</evidence>
<organism evidence="2 3">
    <name type="scientific">Clunio marinus</name>
    <dbReference type="NCBI Taxonomy" id="568069"/>
    <lineage>
        <taxon>Eukaryota</taxon>
        <taxon>Metazoa</taxon>
        <taxon>Ecdysozoa</taxon>
        <taxon>Arthropoda</taxon>
        <taxon>Hexapoda</taxon>
        <taxon>Insecta</taxon>
        <taxon>Pterygota</taxon>
        <taxon>Neoptera</taxon>
        <taxon>Endopterygota</taxon>
        <taxon>Diptera</taxon>
        <taxon>Nematocera</taxon>
        <taxon>Chironomoidea</taxon>
        <taxon>Chironomidae</taxon>
        <taxon>Clunio</taxon>
    </lineage>
</organism>
<evidence type="ECO:0000259" key="1">
    <source>
        <dbReference type="Pfam" id="PF07773"/>
    </source>
</evidence>
<accession>A0A1J1HT56</accession>
<dbReference type="AlphaFoldDB" id="A0A1J1HT56"/>
<evidence type="ECO:0000313" key="3">
    <source>
        <dbReference type="Proteomes" id="UP000183832"/>
    </source>
</evidence>
<dbReference type="STRING" id="568069.A0A1J1HT56"/>
<dbReference type="InterPro" id="IPR040354">
    <property type="entry name" value="TCTN1-3"/>
</dbReference>
<proteinExistence type="predicted"/>
<dbReference type="OrthoDB" id="2104337at2759"/>
<dbReference type="InterPro" id="IPR011677">
    <property type="entry name" value="TCTN1-3_dom"/>
</dbReference>
<dbReference type="PANTHER" id="PTHR14611:SF2">
    <property type="entry name" value="TECTONIC"/>
    <property type="match status" value="1"/>
</dbReference>